<reference evidence="1 2" key="1">
    <citation type="journal article" date="2014" name="BMC Genomics">
        <title>Genome and secretome analysis of the hemibiotrophic fungal pathogen, Moniliophthora roreri, which causes frosty pod rot disease of cacao: mechanisms of the biotrophic and necrotrophic phases.</title>
        <authorList>
            <person name="Meinhardt L.W."/>
            <person name="Costa G.G.L."/>
            <person name="Thomazella D.P.T."/>
            <person name="Teixeira P.J.P.L."/>
            <person name="Carazzolle M.F."/>
            <person name="Schuster S.C."/>
            <person name="Carlson J.E."/>
            <person name="Guiltinan M.J."/>
            <person name="Mieczkowski P."/>
            <person name="Farmer A."/>
            <person name="Ramaraj T."/>
            <person name="Crozier J."/>
            <person name="Davis R.E."/>
            <person name="Shao J."/>
            <person name="Melnick R.L."/>
            <person name="Pereira G.A.G."/>
            <person name="Bailey B.A."/>
        </authorList>
    </citation>
    <scope>NUCLEOTIDE SEQUENCE [LARGE SCALE GENOMIC DNA]</scope>
    <source>
        <strain evidence="1 2">MCA 2997</strain>
    </source>
</reference>
<dbReference type="EMBL" id="AWSO01003004">
    <property type="protein sequence ID" value="ESK80775.1"/>
    <property type="molecule type" value="Genomic_DNA"/>
</dbReference>
<organism evidence="1 2">
    <name type="scientific">Moniliophthora roreri (strain MCA 2997)</name>
    <name type="common">Cocoa frosty pod rot fungus</name>
    <name type="synonym">Crinipellis roreri</name>
    <dbReference type="NCBI Taxonomy" id="1381753"/>
    <lineage>
        <taxon>Eukaryota</taxon>
        <taxon>Fungi</taxon>
        <taxon>Dikarya</taxon>
        <taxon>Basidiomycota</taxon>
        <taxon>Agaricomycotina</taxon>
        <taxon>Agaricomycetes</taxon>
        <taxon>Agaricomycetidae</taxon>
        <taxon>Agaricales</taxon>
        <taxon>Marasmiineae</taxon>
        <taxon>Marasmiaceae</taxon>
        <taxon>Moniliophthora</taxon>
    </lineage>
</organism>
<dbReference type="Proteomes" id="UP000017559">
    <property type="component" value="Unassembled WGS sequence"/>
</dbReference>
<comment type="caution">
    <text evidence="1">The sequence shown here is derived from an EMBL/GenBank/DDBJ whole genome shotgun (WGS) entry which is preliminary data.</text>
</comment>
<gene>
    <name evidence="1" type="ORF">Moror_8514</name>
</gene>
<protein>
    <submittedName>
        <fullName evidence="1">Uncharacterized protein</fullName>
    </submittedName>
</protein>
<dbReference type="HOGENOM" id="CLU_2264427_0_0_1"/>
<proteinExistence type="predicted"/>
<evidence type="ECO:0000313" key="2">
    <source>
        <dbReference type="Proteomes" id="UP000017559"/>
    </source>
</evidence>
<keyword evidence="2" id="KW-1185">Reference proteome</keyword>
<dbReference type="KEGG" id="mrr:Moror_8514"/>
<name>V2WKP4_MONRO</name>
<evidence type="ECO:0000313" key="1">
    <source>
        <dbReference type="EMBL" id="ESK80775.1"/>
    </source>
</evidence>
<accession>V2WKP4</accession>
<dbReference type="AlphaFoldDB" id="V2WKP4"/>
<sequence length="103" mass="11672">MAPQSLFQSQAQALPSFTTEHSSLITILTKAIVLLVICQHLPFSHMHSPNMPSLRGTSWIWEHQRLVFNKAVGNAYTQWASQLETHIYKIKQAIRGDKIVCLS</sequence>